<dbReference type="EC" id="3.2.1.25" evidence="3"/>
<feature type="domain" description="Beta-mannosidase-like galactose-binding" evidence="9">
    <location>
        <begin position="28"/>
        <end position="201"/>
    </location>
</feature>
<proteinExistence type="predicted"/>
<protein>
    <recommendedName>
        <fullName evidence="3">beta-mannosidase</fullName>
        <ecNumber evidence="3">3.2.1.25</ecNumber>
    </recommendedName>
</protein>
<dbReference type="Gene3D" id="3.20.20.80">
    <property type="entry name" value="Glycosidases"/>
    <property type="match status" value="1"/>
</dbReference>
<reference evidence="10 11" key="1">
    <citation type="submission" date="2020-08" db="EMBL/GenBank/DDBJ databases">
        <title>Genomic Encyclopedia of Type Strains, Phase IV (KMG-IV): sequencing the most valuable type-strain genomes for metagenomic binning, comparative biology and taxonomic classification.</title>
        <authorList>
            <person name="Goeker M."/>
        </authorList>
    </citation>
    <scope>NUCLEOTIDE SEQUENCE [LARGE SCALE GENOMIC DNA]</scope>
    <source>
        <strain evidence="10 11">DSM 23562</strain>
    </source>
</reference>
<dbReference type="SUPFAM" id="SSF49303">
    <property type="entry name" value="beta-Galactosidase/glucuronidase domain"/>
    <property type="match status" value="1"/>
</dbReference>
<evidence type="ECO:0000259" key="7">
    <source>
        <dbReference type="Pfam" id="PF17753"/>
    </source>
</evidence>
<dbReference type="GO" id="GO:0004567">
    <property type="term" value="F:beta-mannosidase activity"/>
    <property type="evidence" value="ECO:0007669"/>
    <property type="project" value="UniProtKB-EC"/>
</dbReference>
<dbReference type="AlphaFoldDB" id="A0A7W9SX40"/>
<dbReference type="InterPro" id="IPR041447">
    <property type="entry name" value="Mannosidase_ig"/>
</dbReference>
<gene>
    <name evidence="10" type="ORF">HNQ39_005842</name>
</gene>
<dbReference type="PANTHER" id="PTHR43730:SF1">
    <property type="entry name" value="BETA-MANNOSIDASE"/>
    <property type="match status" value="1"/>
</dbReference>
<dbReference type="GO" id="GO:0006516">
    <property type="term" value="P:glycoprotein catabolic process"/>
    <property type="evidence" value="ECO:0007669"/>
    <property type="project" value="TreeGrafter"/>
</dbReference>
<dbReference type="Pfam" id="PF17753">
    <property type="entry name" value="Ig_mannosidase"/>
    <property type="match status" value="1"/>
</dbReference>
<keyword evidence="4 10" id="KW-0378">Hydrolase</keyword>
<dbReference type="RefSeq" id="WP_184204080.1">
    <property type="nucleotide sequence ID" value="NZ_JACHGW010000011.1"/>
</dbReference>
<sequence length="849" mass="95612">MQSISTFLDSGWELAERRAAEDLLPPYNEPEKLWLPATVPGHVHTDLVRAGVISDPFGRLAEWGARWVDESNWTYRTSFFVDAERLAARGTDGKHFLHFHGLDTLARVFLNGRYLGQADNYHRAWRFDVSEQLREGENELRVEFDSALRAGQERAKAYIGEGKSDRGTTTYFNFPPRAFVRKPQYMFGWDWGPELVSCGIHGPVELLTVAVAEILHWKLDYKFISNSVVDIDFAITLRKYDSQPLTVKAVIFASGDTTPSTVLEGPAGEYTVPLHIRSFVTERWNPHGVEGPRKRHLLNLRLLSISDDPHEEPEPIHRIAASIGFRELELVREKDAAGESFLFKVNGQPLFIKGANWIPDHSLPTTITKSRLRQRLTAARDAGFNMLRVWGGGLYESQDFYSLCDELGILVWQDFAFACATYPDDDPLFVESVRAEAIANIRRLRHHPSLALWCGGNENVELHQGRWSGAAQATKFYGERLILETLPGVLEHENPQVPYWPNSPYGGTDCRDETMGDSHYWNVWHSKEPGSNGDWTNYEKCDTRFSSEFGFAAPAGLTTWQRSLAPDELSVRSLASRWHDKTRKGYETYLGFIQMHFPEPQCFSDLVYYGQCNQALAFSFGIEHWRRRKGHCWGTLFWQLNDCWPTHSWSVIDSGGEPKLAYYAIKRAYAPILLSLRRVGRVIESHLVNDTLVPLTGQLRLDLLTFEGEAVSMAEQRVTVSANAASGALLTLPIPSFIADAGSDVFVHATFTPESGLAAESFLLLAEPKDLRLADPGLQTHVAAHAITVQAKRFAAFVTLHFEGVSVQPKLSDNGFFLAPGQARTIAVSELPDRLSLAQLAPRLRLRSL</sequence>
<feature type="domain" description="Mannosidase Ig/CBM-like" evidence="8">
    <location>
        <begin position="683"/>
        <end position="770"/>
    </location>
</feature>
<evidence type="ECO:0000256" key="3">
    <source>
        <dbReference type="ARBA" id="ARBA00012754"/>
    </source>
</evidence>
<dbReference type="InterPro" id="IPR017853">
    <property type="entry name" value="GH"/>
</dbReference>
<comment type="caution">
    <text evidence="10">The sequence shown here is derived from an EMBL/GenBank/DDBJ whole genome shotgun (WGS) entry which is preliminary data.</text>
</comment>
<dbReference type="InterPro" id="IPR041625">
    <property type="entry name" value="Beta-mannosidase_Ig"/>
</dbReference>
<evidence type="ECO:0000256" key="6">
    <source>
        <dbReference type="ARBA" id="ARBA00023295"/>
    </source>
</evidence>
<keyword evidence="11" id="KW-1185">Reference proteome</keyword>
<evidence type="ECO:0000313" key="11">
    <source>
        <dbReference type="Proteomes" id="UP000520814"/>
    </source>
</evidence>
<dbReference type="EMBL" id="JACHGW010000011">
    <property type="protein sequence ID" value="MBB6053995.1"/>
    <property type="molecule type" value="Genomic_DNA"/>
</dbReference>
<dbReference type="FunFam" id="3.20.20.80:FF:000050">
    <property type="entry name" value="Beta-mannosidase B"/>
    <property type="match status" value="1"/>
</dbReference>
<dbReference type="Gene3D" id="2.60.40.10">
    <property type="entry name" value="Immunoglobulins"/>
    <property type="match status" value="1"/>
</dbReference>
<dbReference type="SUPFAM" id="SSF51445">
    <property type="entry name" value="(Trans)glycosidases"/>
    <property type="match status" value="1"/>
</dbReference>
<dbReference type="Proteomes" id="UP000520814">
    <property type="component" value="Unassembled WGS sequence"/>
</dbReference>
<evidence type="ECO:0000259" key="8">
    <source>
        <dbReference type="Pfam" id="PF17786"/>
    </source>
</evidence>
<dbReference type="InterPro" id="IPR050887">
    <property type="entry name" value="Beta-mannosidase_GH2"/>
</dbReference>
<comment type="catalytic activity">
    <reaction evidence="1">
        <text>Hydrolysis of terminal, non-reducing beta-D-mannose residues in beta-D-mannosides.</text>
        <dbReference type="EC" id="3.2.1.25"/>
    </reaction>
</comment>
<comment type="pathway">
    <text evidence="2">Glycan metabolism; N-glycan degradation.</text>
</comment>
<dbReference type="Gene3D" id="2.60.120.260">
    <property type="entry name" value="Galactose-binding domain-like"/>
    <property type="match status" value="1"/>
</dbReference>
<evidence type="ECO:0000313" key="10">
    <source>
        <dbReference type="EMBL" id="MBB6053995.1"/>
    </source>
</evidence>
<evidence type="ECO:0000259" key="9">
    <source>
        <dbReference type="Pfam" id="PF22666"/>
    </source>
</evidence>
<evidence type="ECO:0000256" key="4">
    <source>
        <dbReference type="ARBA" id="ARBA00022801"/>
    </source>
</evidence>
<keyword evidence="5" id="KW-0325">Glycoprotein</keyword>
<dbReference type="SUPFAM" id="SSF49785">
    <property type="entry name" value="Galactose-binding domain-like"/>
    <property type="match status" value="1"/>
</dbReference>
<dbReference type="InterPro" id="IPR054593">
    <property type="entry name" value="Beta-mannosidase-like_N2"/>
</dbReference>
<dbReference type="PANTHER" id="PTHR43730">
    <property type="entry name" value="BETA-MANNOSIDASE"/>
    <property type="match status" value="1"/>
</dbReference>
<dbReference type="Pfam" id="PF22666">
    <property type="entry name" value="Glyco_hydro_2_N2"/>
    <property type="match status" value="1"/>
</dbReference>
<dbReference type="InterPro" id="IPR013783">
    <property type="entry name" value="Ig-like_fold"/>
</dbReference>
<dbReference type="InterPro" id="IPR008979">
    <property type="entry name" value="Galactose-bd-like_sf"/>
</dbReference>
<keyword evidence="6 10" id="KW-0326">Glycosidase</keyword>
<name>A0A7W9SX40_ARMRO</name>
<evidence type="ECO:0000256" key="2">
    <source>
        <dbReference type="ARBA" id="ARBA00004740"/>
    </source>
</evidence>
<evidence type="ECO:0000256" key="5">
    <source>
        <dbReference type="ARBA" id="ARBA00023180"/>
    </source>
</evidence>
<dbReference type="Pfam" id="PF17786">
    <property type="entry name" value="Mannosidase_ig"/>
    <property type="match status" value="1"/>
</dbReference>
<organism evidence="10 11">
    <name type="scientific">Armatimonas rosea</name>
    <dbReference type="NCBI Taxonomy" id="685828"/>
    <lineage>
        <taxon>Bacteria</taxon>
        <taxon>Bacillati</taxon>
        <taxon>Armatimonadota</taxon>
        <taxon>Armatimonadia</taxon>
        <taxon>Armatimonadales</taxon>
        <taxon>Armatimonadaceae</taxon>
        <taxon>Armatimonas</taxon>
    </lineage>
</organism>
<accession>A0A7W9SX40</accession>
<dbReference type="InterPro" id="IPR036156">
    <property type="entry name" value="Beta-gal/glucu_dom_sf"/>
</dbReference>
<evidence type="ECO:0000256" key="1">
    <source>
        <dbReference type="ARBA" id="ARBA00000829"/>
    </source>
</evidence>
<feature type="domain" description="Beta-mannosidase Ig-fold" evidence="7">
    <location>
        <begin position="773"/>
        <end position="849"/>
    </location>
</feature>